<feature type="domain" description="HTH myb-type" evidence="3">
    <location>
        <begin position="341"/>
        <end position="400"/>
    </location>
</feature>
<dbReference type="EMBL" id="CAUYUE010000002">
    <property type="protein sequence ID" value="CAK0745911.1"/>
    <property type="molecule type" value="Genomic_DNA"/>
</dbReference>
<feature type="compositionally biased region" description="Basic and acidic residues" evidence="1">
    <location>
        <begin position="481"/>
        <end position="490"/>
    </location>
</feature>
<protein>
    <recommendedName>
        <fullName evidence="6">MYB transcription factor</fullName>
    </recommendedName>
</protein>
<dbReference type="Proteomes" id="UP001314263">
    <property type="component" value="Unassembled WGS sequence"/>
</dbReference>
<dbReference type="InterPro" id="IPR017930">
    <property type="entry name" value="Myb_dom"/>
</dbReference>
<dbReference type="PANTHER" id="PTHR46993:SF6">
    <property type="entry name" value="MYB TRANSCRIPTION FACTOR"/>
    <property type="match status" value="1"/>
</dbReference>
<reference evidence="4 5" key="1">
    <citation type="submission" date="2023-10" db="EMBL/GenBank/DDBJ databases">
        <authorList>
            <person name="Maclean D."/>
            <person name="Macfadyen A."/>
        </authorList>
    </citation>
    <scope>NUCLEOTIDE SEQUENCE [LARGE SCALE GENOMIC DNA]</scope>
</reference>
<dbReference type="CDD" id="cd11660">
    <property type="entry name" value="SANT_TRF"/>
    <property type="match status" value="1"/>
</dbReference>
<feature type="region of interest" description="Disordered" evidence="1">
    <location>
        <begin position="401"/>
        <end position="501"/>
    </location>
</feature>
<proteinExistence type="predicted"/>
<feature type="domain" description="Myb-like" evidence="2">
    <location>
        <begin position="341"/>
        <end position="396"/>
    </location>
</feature>
<evidence type="ECO:0000259" key="2">
    <source>
        <dbReference type="PROSITE" id="PS50090"/>
    </source>
</evidence>
<feature type="region of interest" description="Disordered" evidence="1">
    <location>
        <begin position="317"/>
        <end position="354"/>
    </location>
</feature>
<evidence type="ECO:0000256" key="1">
    <source>
        <dbReference type="SAM" id="MobiDB-lite"/>
    </source>
</evidence>
<evidence type="ECO:0000259" key="3">
    <source>
        <dbReference type="PROSITE" id="PS51294"/>
    </source>
</evidence>
<keyword evidence="5" id="KW-1185">Reference proteome</keyword>
<dbReference type="Gene3D" id="1.10.246.220">
    <property type="match status" value="1"/>
</dbReference>
<name>A0AAV1HTJ4_9CHLO</name>
<dbReference type="PROSITE" id="PS50090">
    <property type="entry name" value="MYB_LIKE"/>
    <property type="match status" value="1"/>
</dbReference>
<accession>A0AAV1HTJ4</accession>
<dbReference type="PROSITE" id="PS51294">
    <property type="entry name" value="HTH_MYB"/>
    <property type="match status" value="1"/>
</dbReference>
<dbReference type="InterPro" id="IPR009057">
    <property type="entry name" value="Homeodomain-like_sf"/>
</dbReference>
<dbReference type="InterPro" id="IPR001005">
    <property type="entry name" value="SANT/Myb"/>
</dbReference>
<sequence length="529" mass="56812">MGSTAEQWALEFLLDQDGLSEGVVRELYEHLSGGGEPLSKTIQARLLLRVLREHAANISEATLNALNCLAATSSDNKSHYSPHANLQNLLPSLDLYLLAKTELVLQTLRGGPVTEILHSGAPVHALNRFFAVADPSNPAGSPDIPEPEAQRRDELAIGLTTAEGAEALLSKYTKADVERAMQAYVNEGRQAMGPSYLKTVELHVAQGLYDPYAPDGMDGQDRFKRQRVIIPGSNADVAAAATITDLQQASKALQGKGGLDPFPAAMQAAGGHLAYAAAMHDGTPVQGLPDGMHGRTLAWDSPTDGLAIGPDGMALVGPNGEPLSGDGSMGGKTPKNRTGGGKRRRNGRWSPNETTSLINLVRQYGKGKWKKILEEGGPVFNNRSQVDLKDKWRNLERQGVVGPADAGPAALGGGGQPGQQPDGSVMAPDGQQPLDVQQHLDHQQQQHVQMVQQQLEQQQQQQHMLEQQHHHHHHHAQQHMMEQHQQHMGHEQPPQPGDGSEMLAMEGGHDMGGLPDGVAQAPVNIAVNM</sequence>
<dbReference type="Pfam" id="PF00249">
    <property type="entry name" value="Myb_DNA-binding"/>
    <property type="match status" value="1"/>
</dbReference>
<dbReference type="PANTHER" id="PTHR46993">
    <property type="entry name" value="MYB TRANSCRIPTION FACTOR"/>
    <property type="match status" value="1"/>
</dbReference>
<dbReference type="AlphaFoldDB" id="A0AAV1HTJ4"/>
<evidence type="ECO:0008006" key="6">
    <source>
        <dbReference type="Google" id="ProtNLM"/>
    </source>
</evidence>
<dbReference type="SUPFAM" id="SSF46689">
    <property type="entry name" value="Homeodomain-like"/>
    <property type="match status" value="1"/>
</dbReference>
<organism evidence="4 5">
    <name type="scientific">Coccomyxa viridis</name>
    <dbReference type="NCBI Taxonomy" id="1274662"/>
    <lineage>
        <taxon>Eukaryota</taxon>
        <taxon>Viridiplantae</taxon>
        <taxon>Chlorophyta</taxon>
        <taxon>core chlorophytes</taxon>
        <taxon>Trebouxiophyceae</taxon>
        <taxon>Trebouxiophyceae incertae sedis</taxon>
        <taxon>Coccomyxaceae</taxon>
        <taxon>Coccomyxa</taxon>
    </lineage>
</organism>
<evidence type="ECO:0000313" key="5">
    <source>
        <dbReference type="Proteomes" id="UP001314263"/>
    </source>
</evidence>
<gene>
    <name evidence="4" type="ORF">CVIRNUC_001654</name>
</gene>
<evidence type="ECO:0000313" key="4">
    <source>
        <dbReference type="EMBL" id="CAK0745911.1"/>
    </source>
</evidence>
<comment type="caution">
    <text evidence="4">The sequence shown here is derived from an EMBL/GenBank/DDBJ whole genome shotgun (WGS) entry which is preliminary data.</text>
</comment>
<dbReference type="SMART" id="SM00717">
    <property type="entry name" value="SANT"/>
    <property type="match status" value="1"/>
</dbReference>
<feature type="compositionally biased region" description="Low complexity" evidence="1">
    <location>
        <begin position="445"/>
        <end position="465"/>
    </location>
</feature>